<protein>
    <submittedName>
        <fullName evidence="1">Uncharacterized protein</fullName>
    </submittedName>
</protein>
<gene>
    <name evidence="1" type="ORF">JCGZ_16011</name>
</gene>
<dbReference type="AlphaFoldDB" id="A0A067LBX4"/>
<proteinExistence type="predicted"/>
<dbReference type="Proteomes" id="UP000027138">
    <property type="component" value="Unassembled WGS sequence"/>
</dbReference>
<dbReference type="EMBL" id="KK914318">
    <property type="protein sequence ID" value="KDP41604.1"/>
    <property type="molecule type" value="Genomic_DNA"/>
</dbReference>
<sequence>MSGGSESELLLYDYQIEEALNIVKPEETADQLHNGPICALTLAMVVDVEAEASLATVLVIVYQCGFQSLLEEGDNLRGSKYG</sequence>
<keyword evidence="2" id="KW-1185">Reference proteome</keyword>
<reference evidence="1 2" key="1">
    <citation type="journal article" date="2014" name="PLoS ONE">
        <title>Global Analysis of Gene Expression Profiles in Physic Nut (Jatropha curcas L.) Seedlings Exposed to Salt Stress.</title>
        <authorList>
            <person name="Zhang L."/>
            <person name="Zhang C."/>
            <person name="Wu P."/>
            <person name="Chen Y."/>
            <person name="Li M."/>
            <person name="Jiang H."/>
            <person name="Wu G."/>
        </authorList>
    </citation>
    <scope>NUCLEOTIDE SEQUENCE [LARGE SCALE GENOMIC DNA]</scope>
    <source>
        <strain evidence="2">cv. GZQX0401</strain>
        <tissue evidence="1">Young leaves</tissue>
    </source>
</reference>
<name>A0A067LBX4_JATCU</name>
<organism evidence="1 2">
    <name type="scientific">Jatropha curcas</name>
    <name type="common">Barbados nut</name>
    <dbReference type="NCBI Taxonomy" id="180498"/>
    <lineage>
        <taxon>Eukaryota</taxon>
        <taxon>Viridiplantae</taxon>
        <taxon>Streptophyta</taxon>
        <taxon>Embryophyta</taxon>
        <taxon>Tracheophyta</taxon>
        <taxon>Spermatophyta</taxon>
        <taxon>Magnoliopsida</taxon>
        <taxon>eudicotyledons</taxon>
        <taxon>Gunneridae</taxon>
        <taxon>Pentapetalae</taxon>
        <taxon>rosids</taxon>
        <taxon>fabids</taxon>
        <taxon>Malpighiales</taxon>
        <taxon>Euphorbiaceae</taxon>
        <taxon>Crotonoideae</taxon>
        <taxon>Jatropheae</taxon>
        <taxon>Jatropha</taxon>
    </lineage>
</organism>
<evidence type="ECO:0000313" key="2">
    <source>
        <dbReference type="Proteomes" id="UP000027138"/>
    </source>
</evidence>
<evidence type="ECO:0000313" key="1">
    <source>
        <dbReference type="EMBL" id="KDP41604.1"/>
    </source>
</evidence>
<accession>A0A067LBX4</accession>